<keyword evidence="9" id="KW-0498">Mitosis</keyword>
<dbReference type="Gene3D" id="2.30.30.190">
    <property type="entry name" value="CAP Gly-rich-like domain"/>
    <property type="match status" value="1"/>
</dbReference>
<dbReference type="GO" id="GO:0005938">
    <property type="term" value="C:cell cortex"/>
    <property type="evidence" value="ECO:0007669"/>
    <property type="project" value="UniProtKB-SubCell"/>
</dbReference>
<keyword evidence="6" id="KW-0963">Cytoplasm</keyword>
<keyword evidence="11 14" id="KW-0175">Coiled coil</keyword>
<reference evidence="17 18" key="1">
    <citation type="submission" date="2020-06" db="EMBL/GenBank/DDBJ databases">
        <authorList>
            <consortium name="Wellcome Sanger Institute Data Sharing"/>
        </authorList>
    </citation>
    <scope>NUCLEOTIDE SEQUENCE [LARGE SCALE GENOMIC DNA]</scope>
</reference>
<accession>A0AAY4BAB4</accession>
<dbReference type="GO" id="GO:0007097">
    <property type="term" value="P:nuclear migration"/>
    <property type="evidence" value="ECO:0007669"/>
    <property type="project" value="TreeGrafter"/>
</dbReference>
<dbReference type="GO" id="GO:0008017">
    <property type="term" value="F:microtubule binding"/>
    <property type="evidence" value="ECO:0007669"/>
    <property type="project" value="UniProtKB-ARBA"/>
</dbReference>
<dbReference type="SMART" id="SM01052">
    <property type="entry name" value="CAP_GLY"/>
    <property type="match status" value="1"/>
</dbReference>
<keyword evidence="7" id="KW-0132">Cell division</keyword>
<evidence type="ECO:0000256" key="10">
    <source>
        <dbReference type="ARBA" id="ARBA00023017"/>
    </source>
</evidence>
<keyword evidence="10" id="KW-0243">Dynein</keyword>
<dbReference type="PROSITE" id="PS50245">
    <property type="entry name" value="CAP_GLY_2"/>
    <property type="match status" value="1"/>
</dbReference>
<dbReference type="SUPFAM" id="SSF74924">
    <property type="entry name" value="Cap-Gly domain"/>
    <property type="match status" value="1"/>
</dbReference>
<keyword evidence="18" id="KW-1185">Reference proteome</keyword>
<evidence type="ECO:0000256" key="2">
    <source>
        <dbReference type="ARBA" id="ARBA00004186"/>
    </source>
</evidence>
<evidence type="ECO:0000256" key="13">
    <source>
        <dbReference type="ARBA" id="ARBA00023306"/>
    </source>
</evidence>
<organism evidence="17 18">
    <name type="scientific">Denticeps clupeoides</name>
    <name type="common">denticle herring</name>
    <dbReference type="NCBI Taxonomy" id="299321"/>
    <lineage>
        <taxon>Eukaryota</taxon>
        <taxon>Metazoa</taxon>
        <taxon>Chordata</taxon>
        <taxon>Craniata</taxon>
        <taxon>Vertebrata</taxon>
        <taxon>Euteleostomi</taxon>
        <taxon>Actinopterygii</taxon>
        <taxon>Neopterygii</taxon>
        <taxon>Teleostei</taxon>
        <taxon>Clupei</taxon>
        <taxon>Clupeiformes</taxon>
        <taxon>Denticipitoidei</taxon>
        <taxon>Denticipitidae</taxon>
        <taxon>Denticeps</taxon>
    </lineage>
</organism>
<keyword evidence="8" id="KW-0493">Microtubule</keyword>
<evidence type="ECO:0000256" key="9">
    <source>
        <dbReference type="ARBA" id="ARBA00022776"/>
    </source>
</evidence>
<dbReference type="AlphaFoldDB" id="A0AAY4BAB4"/>
<dbReference type="Proteomes" id="UP000694580">
    <property type="component" value="Chromosome 1"/>
</dbReference>
<name>A0AAY4BAB4_9TELE</name>
<dbReference type="GO" id="GO:0005874">
    <property type="term" value="C:microtubule"/>
    <property type="evidence" value="ECO:0007669"/>
    <property type="project" value="UniProtKB-KW"/>
</dbReference>
<evidence type="ECO:0000313" key="18">
    <source>
        <dbReference type="Proteomes" id="UP000694580"/>
    </source>
</evidence>
<gene>
    <name evidence="17" type="primary">dctn1b</name>
</gene>
<dbReference type="GO" id="GO:0030286">
    <property type="term" value="C:dynein complex"/>
    <property type="evidence" value="ECO:0007669"/>
    <property type="project" value="UniProtKB-KW"/>
</dbReference>
<evidence type="ECO:0000256" key="8">
    <source>
        <dbReference type="ARBA" id="ARBA00022701"/>
    </source>
</evidence>
<feature type="compositionally biased region" description="Low complexity" evidence="15">
    <location>
        <begin position="123"/>
        <end position="137"/>
    </location>
</feature>
<evidence type="ECO:0000256" key="12">
    <source>
        <dbReference type="ARBA" id="ARBA00023212"/>
    </source>
</evidence>
<dbReference type="PROSITE" id="PS00845">
    <property type="entry name" value="CAP_GLY_1"/>
    <property type="match status" value="1"/>
</dbReference>
<dbReference type="FunFam" id="2.30.30.190:FF:000003">
    <property type="entry name" value="dynactin subunit 1 isoform X1"/>
    <property type="match status" value="1"/>
</dbReference>
<keyword evidence="12" id="KW-0206">Cytoskeleton</keyword>
<dbReference type="Ensembl" id="ENSDCDT00010017828.1">
    <property type="protein sequence ID" value="ENSDCDP00010016811.1"/>
    <property type="gene ID" value="ENSDCDG00010005619.1"/>
</dbReference>
<dbReference type="GeneTree" id="ENSGT00940000155378"/>
<evidence type="ECO:0000259" key="16">
    <source>
        <dbReference type="PROSITE" id="PS50245"/>
    </source>
</evidence>
<dbReference type="InterPro" id="IPR036859">
    <property type="entry name" value="CAP-Gly_dom_sf"/>
</dbReference>
<feature type="coiled-coil region" evidence="14">
    <location>
        <begin position="894"/>
        <end position="985"/>
    </location>
</feature>
<reference evidence="17" key="3">
    <citation type="submission" date="2025-09" db="UniProtKB">
        <authorList>
            <consortium name="Ensembl"/>
        </authorList>
    </citation>
    <scope>IDENTIFICATION</scope>
</reference>
<evidence type="ECO:0000256" key="6">
    <source>
        <dbReference type="ARBA" id="ARBA00022490"/>
    </source>
</evidence>
<evidence type="ECO:0000313" key="17">
    <source>
        <dbReference type="Ensembl" id="ENSDCDP00010016811.1"/>
    </source>
</evidence>
<dbReference type="GO" id="GO:0000132">
    <property type="term" value="P:establishment of mitotic spindle orientation"/>
    <property type="evidence" value="ECO:0007669"/>
    <property type="project" value="TreeGrafter"/>
</dbReference>
<comment type="subcellular location">
    <subcellularLocation>
        <location evidence="3">Cytoplasm</location>
        <location evidence="3">Cell cortex</location>
    </subcellularLocation>
    <subcellularLocation>
        <location evidence="1">Cytoplasm</location>
        <location evidence="1">Cytoskeleton</location>
        <location evidence="1">Microtubule organizing center</location>
        <location evidence="1">Centrosome</location>
        <location evidence="1">Centriole</location>
    </subcellularLocation>
    <subcellularLocation>
        <location evidence="2">Cytoplasm</location>
        <location evidence="2">Cytoskeleton</location>
        <location evidence="2">Spindle</location>
    </subcellularLocation>
</comment>
<evidence type="ECO:0000256" key="4">
    <source>
        <dbReference type="ARBA" id="ARBA00011010"/>
    </source>
</evidence>
<dbReference type="PANTHER" id="PTHR18916:SF6">
    <property type="entry name" value="DYNACTIN SUBUNIT 1"/>
    <property type="match status" value="1"/>
</dbReference>
<dbReference type="Pfam" id="PF01302">
    <property type="entry name" value="CAP_GLY"/>
    <property type="match status" value="1"/>
</dbReference>
<dbReference type="GO" id="GO:0005814">
    <property type="term" value="C:centriole"/>
    <property type="evidence" value="ECO:0007669"/>
    <property type="project" value="UniProtKB-SubCell"/>
</dbReference>
<feature type="region of interest" description="Disordered" evidence="15">
    <location>
        <begin position="120"/>
        <end position="148"/>
    </location>
</feature>
<dbReference type="GO" id="GO:0051301">
    <property type="term" value="P:cell division"/>
    <property type="evidence" value="ECO:0007669"/>
    <property type="project" value="UniProtKB-KW"/>
</dbReference>
<evidence type="ECO:0000256" key="5">
    <source>
        <dbReference type="ARBA" id="ARBA00016574"/>
    </source>
</evidence>
<feature type="coiled-coil region" evidence="14">
    <location>
        <begin position="171"/>
        <end position="487"/>
    </location>
</feature>
<evidence type="ECO:0000256" key="14">
    <source>
        <dbReference type="SAM" id="Coils"/>
    </source>
</evidence>
<protein>
    <recommendedName>
        <fullName evidence="5">Dynactin subunit 1</fullName>
    </recommendedName>
</protein>
<feature type="domain" description="CAP-Gly" evidence="16">
    <location>
        <begin position="41"/>
        <end position="83"/>
    </location>
</feature>
<dbReference type="InterPro" id="IPR022157">
    <property type="entry name" value="Dynactin"/>
</dbReference>
<keyword evidence="13" id="KW-0131">Cell cycle</keyword>
<dbReference type="InterPro" id="IPR000938">
    <property type="entry name" value="CAP-Gly_domain"/>
</dbReference>
<evidence type="ECO:0000256" key="3">
    <source>
        <dbReference type="ARBA" id="ARBA00004544"/>
    </source>
</evidence>
<sequence length="1139" mass="128903">MISTTYKSSRMSSDGGGRPVKVGSLVEVIGKGHRGTVAYIGTTLFASGKWVGVILDEPKGKNDGTVQGKRYFTCQEHHGIFVRQSQVKCNEWHIILSVNIYNNALIMQCHFESTRPVGSKIGSSSASAAEMSSSEPSTPIQTPLAAPLIPSPAGTLPSLCLPSMMGPSKEEEALRGQVKDLEEKLETLKLKRQEDKAKLKELEKHKIQLEQLSEWRMKMQEQQTELQKQLKEAKKEAKEALEAKERYMEEMADTADAIEMATLDKEMAEERAESLQQEVDSLKERVEELSMDLEILKHEIEEKGSEGAASSYHVKQLEEQNGRLKEALVRMRDLSSSEKQEHVKLQRQMEKLNTELDTLRTQKEKLTKELQSAEKTTDELKEQVDAALGAEEMVETLTERNLDLEEKVRELRETVSDLEAINEMNDELQENARETELELRELLDLSATKVREAEKRIEASQETMADYQQTIQKYRELTIHLQDINRELMSQQESEQQQAPPTDIFDFKIKFAETKALAKAVEMELRKMEVIQANRHISLLMAFMPDSFLKHGGDHDCILVLLLIPRLICKAELVSKQAREKFDLTESNVEDVSLRGGVGEQKSFAAGLVYSLGLLQATLHKYEQALNQCSVDVYKRIGGLYSELSAHERCLDFLIDLLHKDLLDETVNVEPLTKAIKYYQHLYSIHLSDQTEDCTLQLTDHIKFTQSALDCISMEVARLCAFLQPDKDGSLFAVLLKDLKTFSSDVQQFCKKIRRRMPGTDAHGIPAAVSFGSQVSEALSECRKQLTWVVAVLQEVAAAGAQLIGPLSEQDGLAATKLEDRAFKAAEQVYNLWNSIVVIVTMNKMATAMQEGEYDSEKPQSWTPPVSIRAATLRAELTDAEGRGLKLEDRETVIKELKKSLKIKGEELSEANVRLSLLEKKLDSSSKDADERVEKIQIQLDETQILLKKKEKDFEETMDALQADIDQLESEKAELKLRLNSQSKMTTDGLRGSTVSGVASVITGITGGQKWTNQRGVGFVGVQVVDSPMLTQHIEAQRLCMKHLKNENNRLKVNNDGLVNLYEFSVLDMHFDIKEAELVMLRFMLWVMGQGWTGLRMNVFRCFADKVRAKLRWFGHVQRIDTEYVGRWILRKDLEVDLL</sequence>
<dbReference type="GO" id="GO:0030424">
    <property type="term" value="C:axon"/>
    <property type="evidence" value="ECO:0007669"/>
    <property type="project" value="TreeGrafter"/>
</dbReference>
<dbReference type="GO" id="GO:0000922">
    <property type="term" value="C:spindle pole"/>
    <property type="evidence" value="ECO:0007669"/>
    <property type="project" value="TreeGrafter"/>
</dbReference>
<reference evidence="17" key="2">
    <citation type="submission" date="2025-08" db="UniProtKB">
        <authorList>
            <consortium name="Ensembl"/>
        </authorList>
    </citation>
    <scope>IDENTIFICATION</scope>
</reference>
<evidence type="ECO:0000256" key="15">
    <source>
        <dbReference type="SAM" id="MobiDB-lite"/>
    </source>
</evidence>
<dbReference type="PANTHER" id="PTHR18916">
    <property type="entry name" value="DYNACTIN 1-RELATED MICROTUBULE-BINDING"/>
    <property type="match status" value="1"/>
</dbReference>
<comment type="similarity">
    <text evidence="4">Belongs to the dynactin 150 kDa subunit family.</text>
</comment>
<evidence type="ECO:0000256" key="11">
    <source>
        <dbReference type="ARBA" id="ARBA00023054"/>
    </source>
</evidence>
<proteinExistence type="inferred from homology"/>
<evidence type="ECO:0000256" key="1">
    <source>
        <dbReference type="ARBA" id="ARBA00004114"/>
    </source>
</evidence>
<evidence type="ECO:0000256" key="7">
    <source>
        <dbReference type="ARBA" id="ARBA00022618"/>
    </source>
</evidence>
<dbReference type="Pfam" id="PF12455">
    <property type="entry name" value="Dynactin"/>
    <property type="match status" value="1"/>
</dbReference>
<dbReference type="GO" id="GO:0000776">
    <property type="term" value="C:kinetochore"/>
    <property type="evidence" value="ECO:0007669"/>
    <property type="project" value="TreeGrafter"/>
</dbReference>